<dbReference type="NCBIfam" id="TIGR03434">
    <property type="entry name" value="ADOP"/>
    <property type="match status" value="1"/>
</dbReference>
<evidence type="ECO:0000256" key="7">
    <source>
        <dbReference type="SAM" id="Phobius"/>
    </source>
</evidence>
<protein>
    <recommendedName>
        <fullName evidence="11">Permease</fullName>
    </recommendedName>
</protein>
<dbReference type="eggNOG" id="COG0577">
    <property type="taxonomic scope" value="Bacteria"/>
</dbReference>
<evidence type="ECO:0000313" key="10">
    <source>
        <dbReference type="EMBL" id="ABJ85754.1"/>
    </source>
</evidence>
<sequence length="879" mass="93883">MLDDLLIRLRSLLRREAVESEMDEELRFHSEHQLEKYMKTGMPREQALRRVRMEFGGMEQVKEDCRDARGVSLVETVMQDLRYGWRTLVKSPGFAATALFTLALGIGANTAIFSVVYGVLLRPLPFRDASRLMLLNETTPRVGKVSVSYPNYLDWRSESRTFSEMASVSGIHFNMTGGSQPENIGGLAVSPNFLSMAGVQPVLGRGFTAAEERPGTAPVVLLSYALWQSHFGADRGVAGRTIRLDGRSVTVIGVLPPEFRWMERCDVMEPMGVWATGNSGAAERESRGDLLVVGRLAAGVPPEQARAEMEAIASRLERAFPQANDQFGVSMQPLREAFSGDVRPAMLVLLGAAIFVLLVACANVANLFLMRGAVRAREIALRIAIGASSGRIIRQILTESFLVAALGGAAGVGLAVAGIPAIAGLIPADTLAGAVIGINGPVLLFSGGLVLLSMVVFGLAPAVHSAGGSIQTELKEGGKATSPGGRNRWRGLLATSEVALALILLVGAGLMMKSLYRLLSVDSGFRAEHVLKLDMSLRTEQYDKDPAVVGFWQQMLDRVRALPGVESAAVGTAVPLTDDHWRSDITVEGMALPKPGSFPHPDVHVVSTDYEKTLGIRTLRGRGFTDADREGAPRVAVVNATVAQHLFPGADPIGKRFTFGRSGTAPKWITIVGVVADTKLYGLANPARLEVYLPFRQRPSDGMVLLVKSVQEPATLVSAIRGVVASIDKEQPVFGIATMEEVVNASVATRRVTLILLGLFSGLALALAAVGIYGVLSYSVAQRSREIGIRVAMGAQRGDVLRLVLAQGGKISVAGIAAGTGVSVGLTRLMAKLLYSVSAVDPSIFAGVALLLLLVALAASYIPARRTLRVDPLIALRHE</sequence>
<dbReference type="InterPro" id="IPR025857">
    <property type="entry name" value="MacB_PCD"/>
</dbReference>
<feature type="transmembrane region" description="Helical" evidence="7">
    <location>
        <begin position="754"/>
        <end position="776"/>
    </location>
</feature>
<evidence type="ECO:0000259" key="9">
    <source>
        <dbReference type="Pfam" id="PF12704"/>
    </source>
</evidence>
<dbReference type="InterPro" id="IPR047928">
    <property type="entry name" value="Perm_prefix_1"/>
</dbReference>
<keyword evidence="4 7" id="KW-1133">Transmembrane helix</keyword>
<feature type="domain" description="MacB-like periplasmic core" evidence="9">
    <location>
        <begin position="96"/>
        <end position="311"/>
    </location>
</feature>
<dbReference type="EMBL" id="CP000473">
    <property type="protein sequence ID" value="ABJ85754.1"/>
    <property type="molecule type" value="Genomic_DNA"/>
</dbReference>
<dbReference type="KEGG" id="sus:Acid_4795"/>
<feature type="transmembrane region" description="Helical" evidence="7">
    <location>
        <begin position="491"/>
        <end position="512"/>
    </location>
</feature>
<dbReference type="InterPro" id="IPR017800">
    <property type="entry name" value="ADOP"/>
</dbReference>
<comment type="similarity">
    <text evidence="6">Belongs to the ABC-4 integral membrane protein family.</text>
</comment>
<keyword evidence="3 7" id="KW-0812">Transmembrane</keyword>
<feature type="transmembrane region" description="Helical" evidence="7">
    <location>
        <begin position="94"/>
        <end position="120"/>
    </location>
</feature>
<feature type="transmembrane region" description="Helical" evidence="7">
    <location>
        <begin position="401"/>
        <end position="423"/>
    </location>
</feature>
<dbReference type="InterPro" id="IPR050250">
    <property type="entry name" value="Macrolide_Exporter_MacB"/>
</dbReference>
<dbReference type="GO" id="GO:0005886">
    <property type="term" value="C:plasma membrane"/>
    <property type="evidence" value="ECO:0007669"/>
    <property type="project" value="UniProtKB-SubCell"/>
</dbReference>
<dbReference type="STRING" id="234267.Acid_4795"/>
<feature type="transmembrane region" description="Helical" evidence="7">
    <location>
        <begin position="843"/>
        <end position="862"/>
    </location>
</feature>
<evidence type="ECO:0000256" key="3">
    <source>
        <dbReference type="ARBA" id="ARBA00022692"/>
    </source>
</evidence>
<keyword evidence="2" id="KW-1003">Cell membrane</keyword>
<dbReference type="AlphaFoldDB" id="Q01X61"/>
<feature type="domain" description="ABC3 transporter permease C-terminal" evidence="8">
    <location>
        <begin position="759"/>
        <end position="872"/>
    </location>
</feature>
<evidence type="ECO:0000256" key="4">
    <source>
        <dbReference type="ARBA" id="ARBA00022989"/>
    </source>
</evidence>
<name>Q01X61_SOLUE</name>
<feature type="domain" description="ABC3 transporter permease C-terminal" evidence="8">
    <location>
        <begin position="352"/>
        <end position="466"/>
    </location>
</feature>
<reference evidence="10" key="1">
    <citation type="submission" date="2006-10" db="EMBL/GenBank/DDBJ databases">
        <title>Complete sequence of Solibacter usitatus Ellin6076.</title>
        <authorList>
            <consortium name="US DOE Joint Genome Institute"/>
            <person name="Copeland A."/>
            <person name="Lucas S."/>
            <person name="Lapidus A."/>
            <person name="Barry K."/>
            <person name="Detter J.C."/>
            <person name="Glavina del Rio T."/>
            <person name="Hammon N."/>
            <person name="Israni S."/>
            <person name="Dalin E."/>
            <person name="Tice H."/>
            <person name="Pitluck S."/>
            <person name="Thompson L.S."/>
            <person name="Brettin T."/>
            <person name="Bruce D."/>
            <person name="Han C."/>
            <person name="Tapia R."/>
            <person name="Gilna P."/>
            <person name="Schmutz J."/>
            <person name="Larimer F."/>
            <person name="Land M."/>
            <person name="Hauser L."/>
            <person name="Kyrpides N."/>
            <person name="Mikhailova N."/>
            <person name="Janssen P.H."/>
            <person name="Kuske C.R."/>
            <person name="Richardson P."/>
        </authorList>
    </citation>
    <scope>NUCLEOTIDE SEQUENCE</scope>
    <source>
        <strain evidence="10">Ellin6076</strain>
    </source>
</reference>
<feature type="domain" description="MacB-like periplasmic core" evidence="9">
    <location>
        <begin position="558"/>
        <end position="721"/>
    </location>
</feature>
<evidence type="ECO:0000256" key="6">
    <source>
        <dbReference type="ARBA" id="ARBA00038076"/>
    </source>
</evidence>
<dbReference type="Pfam" id="PF02687">
    <property type="entry name" value="FtsX"/>
    <property type="match status" value="2"/>
</dbReference>
<dbReference type="PANTHER" id="PTHR30572">
    <property type="entry name" value="MEMBRANE COMPONENT OF TRANSPORTER-RELATED"/>
    <property type="match status" value="1"/>
</dbReference>
<organism evidence="10">
    <name type="scientific">Solibacter usitatus (strain Ellin6076)</name>
    <dbReference type="NCBI Taxonomy" id="234267"/>
    <lineage>
        <taxon>Bacteria</taxon>
        <taxon>Pseudomonadati</taxon>
        <taxon>Acidobacteriota</taxon>
        <taxon>Terriglobia</taxon>
        <taxon>Bryobacterales</taxon>
        <taxon>Solibacteraceae</taxon>
        <taxon>Candidatus Solibacter</taxon>
    </lineage>
</organism>
<evidence type="ECO:0000256" key="2">
    <source>
        <dbReference type="ARBA" id="ARBA00022475"/>
    </source>
</evidence>
<gene>
    <name evidence="10" type="ordered locus">Acid_4795</name>
</gene>
<accession>Q01X61</accession>
<comment type="subcellular location">
    <subcellularLocation>
        <location evidence="1">Cell membrane</location>
        <topology evidence="1">Multi-pass membrane protein</topology>
    </subcellularLocation>
</comment>
<feature type="transmembrane region" description="Helical" evidence="7">
    <location>
        <begin position="811"/>
        <end position="831"/>
    </location>
</feature>
<evidence type="ECO:0000256" key="5">
    <source>
        <dbReference type="ARBA" id="ARBA00023136"/>
    </source>
</evidence>
<evidence type="ECO:0000259" key="8">
    <source>
        <dbReference type="Pfam" id="PF02687"/>
    </source>
</evidence>
<dbReference type="InterPro" id="IPR003838">
    <property type="entry name" value="ABC3_permease_C"/>
</dbReference>
<dbReference type="HOGENOM" id="CLU_009433_1_0_0"/>
<evidence type="ECO:0008006" key="11">
    <source>
        <dbReference type="Google" id="ProtNLM"/>
    </source>
</evidence>
<dbReference type="InParanoid" id="Q01X61"/>
<dbReference type="Pfam" id="PF12704">
    <property type="entry name" value="MacB_PCD"/>
    <property type="match status" value="2"/>
</dbReference>
<dbReference type="NCBIfam" id="NF038403">
    <property type="entry name" value="perm_prefix_1"/>
    <property type="match status" value="1"/>
</dbReference>
<keyword evidence="5 7" id="KW-0472">Membrane</keyword>
<dbReference type="OrthoDB" id="100628at2"/>
<proteinExistence type="inferred from homology"/>
<dbReference type="PANTHER" id="PTHR30572:SF4">
    <property type="entry name" value="ABC TRANSPORTER PERMEASE YTRF"/>
    <property type="match status" value="1"/>
</dbReference>
<evidence type="ECO:0000256" key="1">
    <source>
        <dbReference type="ARBA" id="ARBA00004651"/>
    </source>
</evidence>
<feature type="transmembrane region" description="Helical" evidence="7">
    <location>
        <begin position="345"/>
        <end position="369"/>
    </location>
</feature>
<feature type="transmembrane region" description="Helical" evidence="7">
    <location>
        <begin position="443"/>
        <end position="470"/>
    </location>
</feature>
<dbReference type="GO" id="GO:0022857">
    <property type="term" value="F:transmembrane transporter activity"/>
    <property type="evidence" value="ECO:0007669"/>
    <property type="project" value="TreeGrafter"/>
</dbReference>